<dbReference type="RefSeq" id="WP_091535890.1">
    <property type="nucleotide sequence ID" value="NZ_FOOC01000022.1"/>
</dbReference>
<dbReference type="EMBL" id="FOOC01000022">
    <property type="protein sequence ID" value="SFF67555.1"/>
    <property type="molecule type" value="Genomic_DNA"/>
</dbReference>
<proteinExistence type="predicted"/>
<keyword evidence="2" id="KW-1185">Reference proteome</keyword>
<accession>A0A1I2KKR1</accession>
<evidence type="ECO:0000313" key="1">
    <source>
        <dbReference type="EMBL" id="SFF67555.1"/>
    </source>
</evidence>
<dbReference type="AlphaFoldDB" id="A0A1I2KKR1"/>
<name>A0A1I2KKR1_9GAMM</name>
<evidence type="ECO:0000313" key="2">
    <source>
        <dbReference type="Proteomes" id="UP000199771"/>
    </source>
</evidence>
<dbReference type="Proteomes" id="UP000199771">
    <property type="component" value="Unassembled WGS sequence"/>
</dbReference>
<dbReference type="OrthoDB" id="8594067at2"/>
<gene>
    <name evidence="1" type="ORF">SAMN04488120_12224</name>
</gene>
<reference evidence="1 2" key="1">
    <citation type="submission" date="2016-10" db="EMBL/GenBank/DDBJ databases">
        <authorList>
            <person name="de Groot N.N."/>
        </authorList>
    </citation>
    <scope>NUCLEOTIDE SEQUENCE [LARGE SCALE GENOMIC DNA]</scope>
    <source>
        <strain evidence="1 2">DSM 23609</strain>
    </source>
</reference>
<dbReference type="Pfam" id="PF11149">
    <property type="entry name" value="DUF2924"/>
    <property type="match status" value="1"/>
</dbReference>
<dbReference type="InterPro" id="IPR021322">
    <property type="entry name" value="DUF2924"/>
</dbReference>
<organism evidence="1 2">
    <name type="scientific">Fontimonas thermophila</name>
    <dbReference type="NCBI Taxonomy" id="1076937"/>
    <lineage>
        <taxon>Bacteria</taxon>
        <taxon>Pseudomonadati</taxon>
        <taxon>Pseudomonadota</taxon>
        <taxon>Gammaproteobacteria</taxon>
        <taxon>Nevskiales</taxon>
        <taxon>Nevskiaceae</taxon>
        <taxon>Fontimonas</taxon>
    </lineage>
</organism>
<protein>
    <recommendedName>
        <fullName evidence="3">DUF2924 domain-containing protein</fullName>
    </recommendedName>
</protein>
<evidence type="ECO:0008006" key="3">
    <source>
        <dbReference type="Google" id="ProtNLM"/>
    </source>
</evidence>
<sequence length="157" mass="18011">MTTHASPADPTTVAARVAQLPHLPMDSLWALWDEYFEERPKHHHRTWLESRLAYRIQERAFGGLKPATRRKLEEIGETGILPHQLRRDASRLLPGTVLTRIFDDVEHRVLVRGPNDFEYQGQRFKSLTAIARHITGTHWSGPAFFGLKTQDGQKEPA</sequence>
<dbReference type="STRING" id="1076937.SAMN04488120_12224"/>